<feature type="domain" description="SbsA Ig-like" evidence="6">
    <location>
        <begin position="343"/>
        <end position="441"/>
    </location>
</feature>
<evidence type="ECO:0000313" key="8">
    <source>
        <dbReference type="Proteomes" id="UP001595886"/>
    </source>
</evidence>
<sequence>MSFRRDALRASLSLLFLAGTAPAFAQYVALTGTPATQTFDSLASGGTGTTLPDGWYLLETGNNANTSYAADDGSTNSGNTYSYGASGSGERALGLLRSGSLSPTVGARLRNDSGAAISEIAVSYTGEQWRLGAAGRADTLHVQYSLDATSLGDEGALWTDVPALDLSSPVTEGTAGKLDGNLAANRSAISGSITGLNLAPSASVWVRWVDADISGPEDGLALDDVTFAIAGDPPVDVPPTVVAVAPADGATNVALGAVLSVTFSEEVTVTAPWFTIQCATSGSHTATVSGGPGAYALTPSPAFAANESCTWTTLAAGVVDRDGTPDALAADYVVTFTTADPANTPPTVLSTTPADGAANVALASDVRVTFSEAVTTTSGAFALACDATPVTLAETGSGDSRTLTPDTVLPAGATCTFTIDADGVRNIGGVAMAADYTVTFHVASGTVEGYYAQVNTSSPDQLRCSLHATIRGHTAYPYSGSGTNTWTILELAQEDPNNSGKIVDVYRNRSYTKVSDRAGTGSGITYNREHTWPNSLGFPGATGNLGLPNAPYTDTHMLWLSDTQWNADRGNKPFANCATNCGERTTEANGGVGGGSGVYPGNSNWVKTPDGNQGSFEAWNHRKGEMARAIFYMAIRYEGGVDPVSGQNEPELELTDDRSRIVQMNNYSQTAYMGLLGDLLAWHQADPPDAAELARNEVIQSFQGNRNPFVDHPEWATRALFESISPATCELTPPVDTDSIFKNGFEAVP</sequence>
<dbReference type="EMBL" id="JBHSHD010000008">
    <property type="protein sequence ID" value="MFC4820884.1"/>
    <property type="molecule type" value="Genomic_DNA"/>
</dbReference>
<dbReference type="SUPFAM" id="SSF54060">
    <property type="entry name" value="His-Me finger endonucleases"/>
    <property type="match status" value="1"/>
</dbReference>
<keyword evidence="2" id="KW-0540">Nuclease</keyword>
<evidence type="ECO:0000256" key="3">
    <source>
        <dbReference type="ARBA" id="ARBA00022729"/>
    </source>
</evidence>
<dbReference type="Pfam" id="PF13205">
    <property type="entry name" value="Big_5"/>
    <property type="match status" value="2"/>
</dbReference>
<feature type="chain" id="PRO_5045574134" evidence="5">
    <location>
        <begin position="26"/>
        <end position="749"/>
    </location>
</feature>
<gene>
    <name evidence="7" type="ORF">ACFO6Q_11145</name>
</gene>
<keyword evidence="3 5" id="KW-0732">Signal</keyword>
<comment type="caution">
    <text evidence="7">The sequence shown here is derived from an EMBL/GenBank/DDBJ whole genome shotgun (WGS) entry which is preliminary data.</text>
</comment>
<dbReference type="PANTHER" id="PTHR33607:SF2">
    <property type="entry name" value="ENDONUCLEASE-1"/>
    <property type="match status" value="1"/>
</dbReference>
<comment type="similarity">
    <text evidence="1">Belongs to the EndA/NucM nuclease family.</text>
</comment>
<evidence type="ECO:0000256" key="5">
    <source>
        <dbReference type="SAM" id="SignalP"/>
    </source>
</evidence>
<dbReference type="RefSeq" id="WP_380020992.1">
    <property type="nucleotide sequence ID" value="NZ_JBHSHD010000008.1"/>
</dbReference>
<dbReference type="Gene3D" id="2.60.40.3710">
    <property type="match status" value="1"/>
</dbReference>
<keyword evidence="8" id="KW-1185">Reference proteome</keyword>
<evidence type="ECO:0000256" key="4">
    <source>
        <dbReference type="ARBA" id="ARBA00022801"/>
    </source>
</evidence>
<keyword evidence="7" id="KW-0255">Endonuclease</keyword>
<dbReference type="InterPro" id="IPR044925">
    <property type="entry name" value="His-Me_finger_sf"/>
</dbReference>
<dbReference type="Pfam" id="PF04231">
    <property type="entry name" value="Endonuclease_1"/>
    <property type="match status" value="1"/>
</dbReference>
<name>A0ABV9QWT2_9GAMM</name>
<protein>
    <submittedName>
        <fullName evidence="7">Endonuclease</fullName>
    </submittedName>
</protein>
<dbReference type="PANTHER" id="PTHR33607">
    <property type="entry name" value="ENDONUCLEASE-1"/>
    <property type="match status" value="1"/>
</dbReference>
<dbReference type="InterPro" id="IPR032812">
    <property type="entry name" value="SbsA_Ig"/>
</dbReference>
<evidence type="ECO:0000256" key="2">
    <source>
        <dbReference type="ARBA" id="ARBA00022722"/>
    </source>
</evidence>
<evidence type="ECO:0000256" key="1">
    <source>
        <dbReference type="ARBA" id="ARBA00006429"/>
    </source>
</evidence>
<dbReference type="Proteomes" id="UP001595886">
    <property type="component" value="Unassembled WGS sequence"/>
</dbReference>
<organism evidence="7 8">
    <name type="scientific">Dokdonella ginsengisoli</name>
    <dbReference type="NCBI Taxonomy" id="363846"/>
    <lineage>
        <taxon>Bacteria</taxon>
        <taxon>Pseudomonadati</taxon>
        <taxon>Pseudomonadota</taxon>
        <taxon>Gammaproteobacteria</taxon>
        <taxon>Lysobacterales</taxon>
        <taxon>Rhodanobacteraceae</taxon>
        <taxon>Dokdonella</taxon>
    </lineage>
</organism>
<evidence type="ECO:0000313" key="7">
    <source>
        <dbReference type="EMBL" id="MFC4820884.1"/>
    </source>
</evidence>
<evidence type="ECO:0000259" key="6">
    <source>
        <dbReference type="Pfam" id="PF13205"/>
    </source>
</evidence>
<accession>A0ABV9QWT2</accession>
<keyword evidence="4" id="KW-0378">Hydrolase</keyword>
<feature type="signal peptide" evidence="5">
    <location>
        <begin position="1"/>
        <end position="25"/>
    </location>
</feature>
<dbReference type="InterPro" id="IPR007346">
    <property type="entry name" value="Endonuclease-I"/>
</dbReference>
<feature type="domain" description="SbsA Ig-like" evidence="6">
    <location>
        <begin position="237"/>
        <end position="338"/>
    </location>
</feature>
<reference evidence="8" key="1">
    <citation type="journal article" date="2019" name="Int. J. Syst. Evol. Microbiol.">
        <title>The Global Catalogue of Microorganisms (GCM) 10K type strain sequencing project: providing services to taxonomists for standard genome sequencing and annotation.</title>
        <authorList>
            <consortium name="The Broad Institute Genomics Platform"/>
            <consortium name="The Broad Institute Genome Sequencing Center for Infectious Disease"/>
            <person name="Wu L."/>
            <person name="Ma J."/>
        </authorList>
    </citation>
    <scope>NUCLEOTIDE SEQUENCE [LARGE SCALE GENOMIC DNA]</scope>
    <source>
        <strain evidence="8">CCUG 30340</strain>
    </source>
</reference>
<dbReference type="GO" id="GO:0004519">
    <property type="term" value="F:endonuclease activity"/>
    <property type="evidence" value="ECO:0007669"/>
    <property type="project" value="UniProtKB-KW"/>
</dbReference>
<proteinExistence type="inferred from homology"/>